<name>A0ABY6LT50_9ARAC</name>
<evidence type="ECO:0000313" key="3">
    <source>
        <dbReference type="Proteomes" id="UP001235939"/>
    </source>
</evidence>
<gene>
    <name evidence="2" type="ORF">LAZ67_X001875</name>
</gene>
<protein>
    <submittedName>
        <fullName evidence="2">MAD2L1</fullName>
    </submittedName>
</protein>
<accession>A0ABY6LT50</accession>
<dbReference type="Gene3D" id="3.30.900.10">
    <property type="entry name" value="HORMA domain"/>
    <property type="match status" value="1"/>
</dbReference>
<reference evidence="2 3" key="1">
    <citation type="submission" date="2022-03" db="EMBL/GenBank/DDBJ databases">
        <title>A chromosomal length assembly of Cordylochernes scorpioides.</title>
        <authorList>
            <person name="Zeh D."/>
            <person name="Zeh J."/>
        </authorList>
    </citation>
    <scope>NUCLEOTIDE SEQUENCE [LARGE SCALE GENOMIC DNA]</scope>
    <source>
        <strain evidence="2">IN4F17</strain>
        <tissue evidence="2">Whole Body</tissue>
    </source>
</reference>
<dbReference type="PROSITE" id="PS50815">
    <property type="entry name" value="HORMA"/>
    <property type="match status" value="1"/>
</dbReference>
<dbReference type="EMBL" id="CP092886">
    <property type="protein sequence ID" value="UYV84333.1"/>
    <property type="molecule type" value="Genomic_DNA"/>
</dbReference>
<sequence length="66" mass="7698">MEFRYDEGSKALQIRNALKSCWSAPMKNSLKDIISMQGFGINSILFQRGVYPEEFFIKENKYDLTV</sequence>
<keyword evidence="3" id="KW-1185">Reference proteome</keyword>
<dbReference type="InterPro" id="IPR036570">
    <property type="entry name" value="HORMA_dom_sf"/>
</dbReference>
<dbReference type="Proteomes" id="UP001235939">
    <property type="component" value="Chromosome X"/>
</dbReference>
<evidence type="ECO:0000313" key="2">
    <source>
        <dbReference type="EMBL" id="UYV84333.1"/>
    </source>
</evidence>
<evidence type="ECO:0000259" key="1">
    <source>
        <dbReference type="PROSITE" id="PS50815"/>
    </source>
</evidence>
<feature type="domain" description="HORMA" evidence="1">
    <location>
        <begin position="27"/>
        <end position="66"/>
    </location>
</feature>
<proteinExistence type="predicted"/>
<dbReference type="InterPro" id="IPR003511">
    <property type="entry name" value="HORMA_dom"/>
</dbReference>
<organism evidence="2 3">
    <name type="scientific">Cordylochernes scorpioides</name>
    <dbReference type="NCBI Taxonomy" id="51811"/>
    <lineage>
        <taxon>Eukaryota</taxon>
        <taxon>Metazoa</taxon>
        <taxon>Ecdysozoa</taxon>
        <taxon>Arthropoda</taxon>
        <taxon>Chelicerata</taxon>
        <taxon>Arachnida</taxon>
        <taxon>Pseudoscorpiones</taxon>
        <taxon>Cheliferoidea</taxon>
        <taxon>Chernetidae</taxon>
        <taxon>Cordylochernes</taxon>
    </lineage>
</organism>
<dbReference type="SUPFAM" id="SSF56019">
    <property type="entry name" value="The spindle assembly checkpoint protein mad2"/>
    <property type="match status" value="1"/>
</dbReference>